<accession>A0ABV8KQ83</accession>
<feature type="domain" description="Mur ligase central" evidence="14">
    <location>
        <begin position="113"/>
        <end position="307"/>
    </location>
</feature>
<comment type="similarity">
    <text evidence="10">Belongs to the MurCDEF family. MurF subfamily.</text>
</comment>
<dbReference type="Pfam" id="PF08245">
    <property type="entry name" value="Mur_ligase_M"/>
    <property type="match status" value="1"/>
</dbReference>
<keyword evidence="3 10" id="KW-0132">Cell division</keyword>
<dbReference type="Gene3D" id="3.40.1390.10">
    <property type="entry name" value="MurE/MurF, N-terminal domain"/>
    <property type="match status" value="1"/>
</dbReference>
<evidence type="ECO:0000313" key="15">
    <source>
        <dbReference type="EMBL" id="MFC4108077.1"/>
    </source>
</evidence>
<evidence type="ECO:0000256" key="8">
    <source>
        <dbReference type="ARBA" id="ARBA00023306"/>
    </source>
</evidence>
<dbReference type="SUPFAM" id="SSF53244">
    <property type="entry name" value="MurD-like peptide ligases, peptide-binding domain"/>
    <property type="match status" value="1"/>
</dbReference>
<name>A0ABV8KQ83_9ACTN</name>
<proteinExistence type="inferred from homology"/>
<dbReference type="SUPFAM" id="SSF63418">
    <property type="entry name" value="MurE/MurF N-terminal domain"/>
    <property type="match status" value="1"/>
</dbReference>
<evidence type="ECO:0000313" key="16">
    <source>
        <dbReference type="Proteomes" id="UP001595868"/>
    </source>
</evidence>
<keyword evidence="1 10" id="KW-0963">Cytoplasm</keyword>
<comment type="pathway">
    <text evidence="10 11">Cell wall biogenesis; peptidoglycan biosynthesis.</text>
</comment>
<dbReference type="Pfam" id="PF02875">
    <property type="entry name" value="Mur_ligase_C"/>
    <property type="match status" value="1"/>
</dbReference>
<evidence type="ECO:0000256" key="10">
    <source>
        <dbReference type="HAMAP-Rule" id="MF_02019"/>
    </source>
</evidence>
<feature type="binding site" evidence="10">
    <location>
        <begin position="115"/>
        <end position="121"/>
    </location>
    <ligand>
        <name>ATP</name>
        <dbReference type="ChEBI" id="CHEBI:30616"/>
    </ligand>
</feature>
<feature type="domain" description="Mur ligase C-terminal" evidence="13">
    <location>
        <begin position="330"/>
        <end position="457"/>
    </location>
</feature>
<evidence type="ECO:0000259" key="13">
    <source>
        <dbReference type="Pfam" id="PF02875"/>
    </source>
</evidence>
<feature type="domain" description="Mur ligase N-terminal catalytic" evidence="12">
    <location>
        <begin position="30"/>
        <end position="99"/>
    </location>
</feature>
<dbReference type="GO" id="GO:0047480">
    <property type="term" value="F:UDP-N-acetylmuramoyl-tripeptide-D-alanyl-D-alanine ligase activity"/>
    <property type="evidence" value="ECO:0007669"/>
    <property type="project" value="UniProtKB-EC"/>
</dbReference>
<dbReference type="PANTHER" id="PTHR43024">
    <property type="entry name" value="UDP-N-ACETYLMURAMOYL-TRIPEPTIDE--D-ALANYL-D-ALANINE LIGASE"/>
    <property type="match status" value="1"/>
</dbReference>
<evidence type="ECO:0000256" key="6">
    <source>
        <dbReference type="ARBA" id="ARBA00022960"/>
    </source>
</evidence>
<dbReference type="InterPro" id="IPR036565">
    <property type="entry name" value="Mur-like_cat_sf"/>
</dbReference>
<dbReference type="Pfam" id="PF01225">
    <property type="entry name" value="Mur_ligase"/>
    <property type="match status" value="1"/>
</dbReference>
<protein>
    <recommendedName>
        <fullName evidence="10 11">UDP-N-acetylmuramoyl-tripeptide--D-alanyl-D-alanine ligase</fullName>
        <ecNumber evidence="10 11">6.3.2.10</ecNumber>
    </recommendedName>
    <alternativeName>
        <fullName evidence="10">D-alanyl-D-alanine-adding enzyme</fullName>
    </alternativeName>
</protein>
<dbReference type="NCBIfam" id="TIGR01143">
    <property type="entry name" value="murF"/>
    <property type="match status" value="1"/>
</dbReference>
<evidence type="ECO:0000259" key="12">
    <source>
        <dbReference type="Pfam" id="PF01225"/>
    </source>
</evidence>
<keyword evidence="8 10" id="KW-0131">Cell cycle</keyword>
<keyword evidence="4 10" id="KW-0547">Nucleotide-binding</keyword>
<dbReference type="Gene3D" id="3.40.1190.10">
    <property type="entry name" value="Mur-like, catalytic domain"/>
    <property type="match status" value="1"/>
</dbReference>
<comment type="caution">
    <text evidence="15">The sequence shown here is derived from an EMBL/GenBank/DDBJ whole genome shotgun (WGS) entry which is preliminary data.</text>
</comment>
<dbReference type="InterPro" id="IPR000713">
    <property type="entry name" value="Mur_ligase_N"/>
</dbReference>
<keyword evidence="9 10" id="KW-0961">Cell wall biogenesis/degradation</keyword>
<evidence type="ECO:0000256" key="1">
    <source>
        <dbReference type="ARBA" id="ARBA00022490"/>
    </source>
</evidence>
<sequence>MIALTLAEVAAAVRGRLVAADPATEVTGSVEFDSRKVAPGGLFVAFPGEKVDGHDYAAGAVAAGAVAVLGSREVTGPDGEPLPMVLVDDALAAMARLARAVVDRLPGLTVVGVTGSSGKTTTKDLIAQLAARIGPTAATPGTFNNELGHPYTALRVDRETRFLVLEKSARGVGHVRYLCEVVPPRIGVVINVGVAHIGEFGSVDAIAVAKGELVEALPADGVAVLNADDPRVRAMAERTSARVVLAGEAADAQVRAEDVTLDERGRASYTLVLADGGPDGGPLRAPVRLGLTGRHQVGNSLLAAAVAREIGLPAADLAVALGELGMVSTRRMDVFDRADGTTVIDDSYNANPASTAAALRALAGMGRGRRTVAVLGYMAELGDHERAGHVEVGRLAAELGVDHLVVVGESAAPIHEGASAVANWGGESVLVTDQAAAVEEVRRQARPGDVVLVKGSRYRTWEVADALRAEATGPGGEASA</sequence>
<comment type="catalytic activity">
    <reaction evidence="10 11">
        <text>D-alanyl-D-alanine + UDP-N-acetyl-alpha-D-muramoyl-L-alanyl-gamma-D-glutamyl-meso-2,6-diaminopimelate + ATP = UDP-N-acetyl-alpha-D-muramoyl-L-alanyl-gamma-D-glutamyl-meso-2,6-diaminopimeloyl-D-alanyl-D-alanine + ADP + phosphate + H(+)</text>
        <dbReference type="Rhea" id="RHEA:28374"/>
        <dbReference type="ChEBI" id="CHEBI:15378"/>
        <dbReference type="ChEBI" id="CHEBI:30616"/>
        <dbReference type="ChEBI" id="CHEBI:43474"/>
        <dbReference type="ChEBI" id="CHEBI:57822"/>
        <dbReference type="ChEBI" id="CHEBI:61386"/>
        <dbReference type="ChEBI" id="CHEBI:83905"/>
        <dbReference type="ChEBI" id="CHEBI:456216"/>
        <dbReference type="EC" id="6.3.2.10"/>
    </reaction>
</comment>
<dbReference type="SUPFAM" id="SSF53623">
    <property type="entry name" value="MurD-like peptide ligases, catalytic domain"/>
    <property type="match status" value="1"/>
</dbReference>
<evidence type="ECO:0000256" key="11">
    <source>
        <dbReference type="RuleBase" id="RU004136"/>
    </source>
</evidence>
<dbReference type="InterPro" id="IPR035911">
    <property type="entry name" value="MurE/MurF_N"/>
</dbReference>
<keyword evidence="16" id="KW-1185">Reference proteome</keyword>
<dbReference type="PANTHER" id="PTHR43024:SF1">
    <property type="entry name" value="UDP-N-ACETYLMURAMOYL-TRIPEPTIDE--D-ALANYL-D-ALANINE LIGASE"/>
    <property type="match status" value="1"/>
</dbReference>
<dbReference type="InterPro" id="IPR051046">
    <property type="entry name" value="MurCDEF_CellWall_CoF430Synth"/>
</dbReference>
<evidence type="ECO:0000256" key="2">
    <source>
        <dbReference type="ARBA" id="ARBA00022598"/>
    </source>
</evidence>
<dbReference type="HAMAP" id="MF_02019">
    <property type="entry name" value="MurF"/>
    <property type="match status" value="1"/>
</dbReference>
<dbReference type="InterPro" id="IPR004101">
    <property type="entry name" value="Mur_ligase_C"/>
</dbReference>
<gene>
    <name evidence="10 15" type="primary">murF</name>
    <name evidence="15" type="ORF">ACFOX0_19365</name>
</gene>
<dbReference type="RefSeq" id="WP_377547834.1">
    <property type="nucleotide sequence ID" value="NZ_JBHSBN010000013.1"/>
</dbReference>
<comment type="subcellular location">
    <subcellularLocation>
        <location evidence="10 11">Cytoplasm</location>
    </subcellularLocation>
</comment>
<dbReference type="InterPro" id="IPR036615">
    <property type="entry name" value="Mur_ligase_C_dom_sf"/>
</dbReference>
<dbReference type="EMBL" id="JBHSBN010000013">
    <property type="protein sequence ID" value="MFC4108077.1"/>
    <property type="molecule type" value="Genomic_DNA"/>
</dbReference>
<dbReference type="Gene3D" id="3.90.190.20">
    <property type="entry name" value="Mur ligase, C-terminal domain"/>
    <property type="match status" value="1"/>
</dbReference>
<evidence type="ECO:0000256" key="3">
    <source>
        <dbReference type="ARBA" id="ARBA00022618"/>
    </source>
</evidence>
<keyword evidence="5 10" id="KW-0067">ATP-binding</keyword>
<keyword evidence="7 10" id="KW-0573">Peptidoglycan synthesis</keyword>
<dbReference type="InterPro" id="IPR013221">
    <property type="entry name" value="Mur_ligase_cen"/>
</dbReference>
<reference evidence="16" key="1">
    <citation type="journal article" date="2019" name="Int. J. Syst. Evol. Microbiol.">
        <title>The Global Catalogue of Microorganisms (GCM) 10K type strain sequencing project: providing services to taxonomists for standard genome sequencing and annotation.</title>
        <authorList>
            <consortium name="The Broad Institute Genomics Platform"/>
            <consortium name="The Broad Institute Genome Sequencing Center for Infectious Disease"/>
            <person name="Wu L."/>
            <person name="Ma J."/>
        </authorList>
    </citation>
    <scope>NUCLEOTIDE SEQUENCE [LARGE SCALE GENOMIC DNA]</scope>
    <source>
        <strain evidence="16">2902at01</strain>
    </source>
</reference>
<dbReference type="InterPro" id="IPR005863">
    <property type="entry name" value="UDP-N-AcMur_synth"/>
</dbReference>
<evidence type="ECO:0000256" key="5">
    <source>
        <dbReference type="ARBA" id="ARBA00022840"/>
    </source>
</evidence>
<evidence type="ECO:0000256" key="9">
    <source>
        <dbReference type="ARBA" id="ARBA00023316"/>
    </source>
</evidence>
<comment type="function">
    <text evidence="10 11">Involved in cell wall formation. Catalyzes the final step in the synthesis of UDP-N-acetylmuramoyl-pentapeptide, the precursor of murein.</text>
</comment>
<evidence type="ECO:0000256" key="4">
    <source>
        <dbReference type="ARBA" id="ARBA00022741"/>
    </source>
</evidence>
<dbReference type="Proteomes" id="UP001595868">
    <property type="component" value="Unassembled WGS sequence"/>
</dbReference>
<evidence type="ECO:0000259" key="14">
    <source>
        <dbReference type="Pfam" id="PF08245"/>
    </source>
</evidence>
<keyword evidence="6 10" id="KW-0133">Cell shape</keyword>
<keyword evidence="2 10" id="KW-0436">Ligase</keyword>
<evidence type="ECO:0000256" key="7">
    <source>
        <dbReference type="ARBA" id="ARBA00022984"/>
    </source>
</evidence>
<dbReference type="EC" id="6.3.2.10" evidence="10 11"/>
<organism evidence="15 16">
    <name type="scientific">Micromonospora zhanjiangensis</name>
    <dbReference type="NCBI Taxonomy" id="1522057"/>
    <lineage>
        <taxon>Bacteria</taxon>
        <taxon>Bacillati</taxon>
        <taxon>Actinomycetota</taxon>
        <taxon>Actinomycetes</taxon>
        <taxon>Micromonosporales</taxon>
        <taxon>Micromonosporaceae</taxon>
        <taxon>Micromonospora</taxon>
    </lineage>
</organism>